<gene>
    <name evidence="17" type="ORF">CVLEPA_LOCUS16403</name>
</gene>
<dbReference type="PANTHER" id="PTHR12868:SF0">
    <property type="entry name" value="NADH DEHYDROGENASE [UBIQUINONE] 1 BETA SUBCOMPLEX SUBUNIT 9"/>
    <property type="match status" value="1"/>
</dbReference>
<evidence type="ECO:0000256" key="8">
    <source>
        <dbReference type="ARBA" id="ARBA00022660"/>
    </source>
</evidence>
<evidence type="ECO:0000256" key="2">
    <source>
        <dbReference type="ARBA" id="ARBA00004443"/>
    </source>
</evidence>
<keyword evidence="7" id="KW-0597">Phosphoprotein</keyword>
<evidence type="ECO:0000313" key="17">
    <source>
        <dbReference type="EMBL" id="CAK8685264.1"/>
    </source>
</evidence>
<feature type="domain" description="Complex 1 LYR protein" evidence="16">
    <location>
        <begin position="18"/>
        <end position="78"/>
    </location>
</feature>
<dbReference type="Proteomes" id="UP001642483">
    <property type="component" value="Unassembled WGS sequence"/>
</dbReference>
<dbReference type="Pfam" id="PF05347">
    <property type="entry name" value="Complex1_LYR"/>
    <property type="match status" value="1"/>
</dbReference>
<comment type="caution">
    <text evidence="17">The sequence shown here is derived from an EMBL/GenBank/DDBJ whole genome shotgun (WGS) entry which is preliminary data.</text>
</comment>
<keyword evidence="11" id="KW-0007">Acetylation</keyword>
<evidence type="ECO:0000256" key="13">
    <source>
        <dbReference type="ARBA" id="ARBA00023136"/>
    </source>
</evidence>
<proteinExistence type="inferred from homology"/>
<dbReference type="InterPro" id="IPR008011">
    <property type="entry name" value="Complex1_LYR_dom"/>
</dbReference>
<evidence type="ECO:0000256" key="10">
    <source>
        <dbReference type="ARBA" id="ARBA00022982"/>
    </source>
</evidence>
<keyword evidence="10" id="KW-0249">Electron transport</keyword>
<organism evidence="17 18">
    <name type="scientific">Clavelina lepadiformis</name>
    <name type="common">Light-bulb sea squirt</name>
    <name type="synonym">Ascidia lepadiformis</name>
    <dbReference type="NCBI Taxonomy" id="159417"/>
    <lineage>
        <taxon>Eukaryota</taxon>
        <taxon>Metazoa</taxon>
        <taxon>Chordata</taxon>
        <taxon>Tunicata</taxon>
        <taxon>Ascidiacea</taxon>
        <taxon>Aplousobranchia</taxon>
        <taxon>Clavelinidae</taxon>
        <taxon>Clavelina</taxon>
    </lineage>
</organism>
<evidence type="ECO:0000256" key="4">
    <source>
        <dbReference type="ARBA" id="ARBA00011790"/>
    </source>
</evidence>
<reference evidence="17 18" key="1">
    <citation type="submission" date="2024-02" db="EMBL/GenBank/DDBJ databases">
        <authorList>
            <person name="Daric V."/>
            <person name="Darras S."/>
        </authorList>
    </citation>
    <scope>NUCLEOTIDE SEQUENCE [LARGE SCALE GENOMIC DNA]</scope>
</reference>
<keyword evidence="18" id="KW-1185">Reference proteome</keyword>
<dbReference type="InterPro" id="IPR045292">
    <property type="entry name" value="Complex1_LYR_NDUFB9_LYRM3"/>
</dbReference>
<keyword evidence="9" id="KW-0999">Mitochondrion inner membrane</keyword>
<evidence type="ECO:0000256" key="11">
    <source>
        <dbReference type="ARBA" id="ARBA00022990"/>
    </source>
</evidence>
<evidence type="ECO:0000259" key="16">
    <source>
        <dbReference type="Pfam" id="PF05347"/>
    </source>
</evidence>
<evidence type="ECO:0000256" key="1">
    <source>
        <dbReference type="ARBA" id="ARBA00002920"/>
    </source>
</evidence>
<name>A0ABP0G3B6_CLALP</name>
<comment type="function">
    <text evidence="1">Accessory subunit of the mitochondrial membrane respiratory chain NADH dehydrogenase (Complex I), that is believed to be not involved in catalysis. Complex I functions in the transfer of electrons from NADH to the respiratory chain. The immediate electron acceptor for the enzyme is believed to be ubiquinone.</text>
</comment>
<sequence>MTSVVPAGKLYKFVSHKRKVLSLYKRALRHLEAFCFEEGRHVFAYERTLLRARFDLHKDEPDFKRATQLLRLGEEEFWVNQHPDPVLLPNEEGGVTFQRHATYQVPERALDHWEPHEKAMFPDYFAKREKWQGIRRKTWSEEMQWLQEWDKKNIDNGISLTDALPAAKEKDGYPPFWWRTVTRPLEQPKLMEWWPNNEDSFSR</sequence>
<evidence type="ECO:0000256" key="7">
    <source>
        <dbReference type="ARBA" id="ARBA00022553"/>
    </source>
</evidence>
<evidence type="ECO:0000256" key="5">
    <source>
        <dbReference type="ARBA" id="ARBA00018684"/>
    </source>
</evidence>
<dbReference type="EMBL" id="CAWYQH010000099">
    <property type="protein sequence ID" value="CAK8685264.1"/>
    <property type="molecule type" value="Genomic_DNA"/>
</dbReference>
<keyword evidence="8" id="KW-0679">Respiratory chain</keyword>
<comment type="similarity">
    <text evidence="3">Belongs to the complex I LYR family.</text>
</comment>
<keyword evidence="6" id="KW-0813">Transport</keyword>
<comment type="subcellular location">
    <subcellularLocation>
        <location evidence="2">Mitochondrion inner membrane</location>
        <topology evidence="2">Peripheral membrane protein</topology>
        <orientation evidence="2">Matrix side</orientation>
    </subcellularLocation>
</comment>
<keyword evidence="13" id="KW-0472">Membrane</keyword>
<evidence type="ECO:0000256" key="6">
    <source>
        <dbReference type="ARBA" id="ARBA00022448"/>
    </source>
</evidence>
<evidence type="ECO:0000256" key="15">
    <source>
        <dbReference type="ARBA" id="ARBA00032528"/>
    </source>
</evidence>
<dbReference type="PANTHER" id="PTHR12868">
    <property type="entry name" value="NADH-UBIQUINONE OXIDOREDUCTASE B22 SUBUNIT"/>
    <property type="match status" value="1"/>
</dbReference>
<evidence type="ECO:0000256" key="3">
    <source>
        <dbReference type="ARBA" id="ARBA00009508"/>
    </source>
</evidence>
<keyword evidence="12" id="KW-0496">Mitochondrion</keyword>
<evidence type="ECO:0000256" key="14">
    <source>
        <dbReference type="ARBA" id="ARBA00030192"/>
    </source>
</evidence>
<comment type="subunit">
    <text evidence="4">Mammalian complex I is composed of 45 different subunits.</text>
</comment>
<dbReference type="InterPro" id="IPR033034">
    <property type="entry name" value="NDUFB9"/>
</dbReference>
<dbReference type="CDD" id="cd20263">
    <property type="entry name" value="Complex1_LYR_NDUFB9_LYRM3"/>
    <property type="match status" value="1"/>
</dbReference>
<protein>
    <recommendedName>
        <fullName evidence="5">NADH dehydrogenase [ubiquinone] 1 beta subcomplex subunit 9</fullName>
    </recommendedName>
    <alternativeName>
        <fullName evidence="14">Complex I-B22</fullName>
    </alternativeName>
    <alternativeName>
        <fullName evidence="15">NADH-ubiquinone oxidoreductase B22 subunit</fullName>
    </alternativeName>
</protein>
<evidence type="ECO:0000313" key="18">
    <source>
        <dbReference type="Proteomes" id="UP001642483"/>
    </source>
</evidence>
<evidence type="ECO:0000256" key="9">
    <source>
        <dbReference type="ARBA" id="ARBA00022792"/>
    </source>
</evidence>
<evidence type="ECO:0000256" key="12">
    <source>
        <dbReference type="ARBA" id="ARBA00023128"/>
    </source>
</evidence>
<accession>A0ABP0G3B6</accession>